<dbReference type="EMBL" id="LSCR01000001">
    <property type="protein sequence ID" value="KXB35601.1"/>
    <property type="molecule type" value="Genomic_DNA"/>
</dbReference>
<name>A0A133XXE2_9ACTN</name>
<sequence>MAAGPLSLYEPAASIYMPSNNAAYQAFEPTAVLLKDLYARLKKYHGRFVLIEHGSRGARRDEFLKQTSPVLFSAADKFAALASSPA</sequence>
<reference evidence="2" key="1">
    <citation type="submission" date="2016-01" db="EMBL/GenBank/DDBJ databases">
        <authorList>
            <person name="Mitreva M."/>
            <person name="Pepin K.H."/>
            <person name="Mihindukulasuriya K.A."/>
            <person name="Fulton R."/>
            <person name="Fronick C."/>
            <person name="O'Laughlin M."/>
            <person name="Miner T."/>
            <person name="Herter B."/>
            <person name="Rosa B.A."/>
            <person name="Cordes M."/>
            <person name="Tomlinson C."/>
            <person name="Wollam A."/>
            <person name="Palsikar V.B."/>
            <person name="Mardis E.R."/>
            <person name="Wilson R.K."/>
        </authorList>
    </citation>
    <scope>NUCLEOTIDE SEQUENCE [LARGE SCALE GENOMIC DNA]</scope>
    <source>
        <strain evidence="2">DNF00019</strain>
    </source>
</reference>
<comment type="caution">
    <text evidence="1">The sequence shown here is derived from an EMBL/GenBank/DDBJ whole genome shotgun (WGS) entry which is preliminary data.</text>
</comment>
<dbReference type="PATRIC" id="fig|1393034.3.peg.3"/>
<dbReference type="Proteomes" id="UP000070675">
    <property type="component" value="Unassembled WGS sequence"/>
</dbReference>
<evidence type="ECO:0000313" key="1">
    <source>
        <dbReference type="EMBL" id="KXB35601.1"/>
    </source>
</evidence>
<dbReference type="RefSeq" id="WP_066304271.1">
    <property type="nucleotide sequence ID" value="NZ_KQ959483.1"/>
</dbReference>
<accession>A0A133XXE2</accession>
<gene>
    <name evidence="1" type="ORF">HMPREF3192_00005</name>
</gene>
<proteinExistence type="predicted"/>
<keyword evidence="2" id="KW-1185">Reference proteome</keyword>
<organism evidence="1 2">
    <name type="scientific">Atopobium deltae</name>
    <dbReference type="NCBI Taxonomy" id="1393034"/>
    <lineage>
        <taxon>Bacteria</taxon>
        <taxon>Bacillati</taxon>
        <taxon>Actinomycetota</taxon>
        <taxon>Coriobacteriia</taxon>
        <taxon>Coriobacteriales</taxon>
        <taxon>Atopobiaceae</taxon>
        <taxon>Atopobium</taxon>
    </lineage>
</organism>
<evidence type="ECO:0000313" key="2">
    <source>
        <dbReference type="Proteomes" id="UP000070675"/>
    </source>
</evidence>
<dbReference type="AlphaFoldDB" id="A0A133XXE2"/>
<protein>
    <submittedName>
        <fullName evidence="1">Uncharacterized protein</fullName>
    </submittedName>
</protein>